<feature type="region of interest" description="Disordered" evidence="1">
    <location>
        <begin position="1"/>
        <end position="23"/>
    </location>
</feature>
<protein>
    <submittedName>
        <fullName evidence="2">Uncharacterized protein</fullName>
    </submittedName>
</protein>
<evidence type="ECO:0000256" key="1">
    <source>
        <dbReference type="SAM" id="MobiDB-lite"/>
    </source>
</evidence>
<dbReference type="EMBL" id="KB707075">
    <property type="protein sequence ID" value="EMR64415.1"/>
    <property type="molecule type" value="Genomic_DNA"/>
</dbReference>
<organism evidence="2 3">
    <name type="scientific">Eutypa lata (strain UCR-EL1)</name>
    <name type="common">Grapevine dieback disease fungus</name>
    <name type="synonym">Eutypa armeniacae</name>
    <dbReference type="NCBI Taxonomy" id="1287681"/>
    <lineage>
        <taxon>Eukaryota</taxon>
        <taxon>Fungi</taxon>
        <taxon>Dikarya</taxon>
        <taxon>Ascomycota</taxon>
        <taxon>Pezizomycotina</taxon>
        <taxon>Sordariomycetes</taxon>
        <taxon>Xylariomycetidae</taxon>
        <taxon>Xylariales</taxon>
        <taxon>Diatrypaceae</taxon>
        <taxon>Eutypa</taxon>
    </lineage>
</organism>
<feature type="compositionally biased region" description="Low complexity" evidence="1">
    <location>
        <begin position="1"/>
        <end position="18"/>
    </location>
</feature>
<dbReference type="Proteomes" id="UP000012174">
    <property type="component" value="Unassembled WGS sequence"/>
</dbReference>
<name>M7TCL1_EUTLA</name>
<keyword evidence="3" id="KW-1185">Reference proteome</keyword>
<dbReference type="AlphaFoldDB" id="M7TCL1"/>
<accession>M7TCL1</accession>
<dbReference type="OrthoDB" id="4660876at2759"/>
<gene>
    <name evidence="2" type="ORF">UCREL1_8606</name>
</gene>
<evidence type="ECO:0000313" key="3">
    <source>
        <dbReference type="Proteomes" id="UP000012174"/>
    </source>
</evidence>
<evidence type="ECO:0000313" key="2">
    <source>
        <dbReference type="EMBL" id="EMR64415.1"/>
    </source>
</evidence>
<dbReference type="KEGG" id="ela:UCREL1_8606"/>
<proteinExistence type="predicted"/>
<dbReference type="HOGENOM" id="CLU_839456_0_0_1"/>
<reference evidence="3" key="1">
    <citation type="journal article" date="2013" name="Genome Announc.">
        <title>Draft genome sequence of the grapevine dieback fungus Eutypa lata UCR-EL1.</title>
        <authorList>
            <person name="Blanco-Ulate B."/>
            <person name="Rolshausen P.E."/>
            <person name="Cantu D."/>
        </authorList>
    </citation>
    <scope>NUCLEOTIDE SEQUENCE [LARGE SCALE GENOMIC DNA]</scope>
    <source>
        <strain evidence="3">UCR-EL1</strain>
    </source>
</reference>
<sequence length="331" mass="37948">MASSQSSPSKSVSKDPSQLDPDTQIDTDCICASALTPEEKTLVYDKTIPQILTLYRSGRIPKDDEAVKIAGRICADAKGMRESIPDLRPNPVANAVIKFMLYIITKDLGISGKKVESIVGIAYAVIYKAITQHFQVWEWNEKARKNTRTIMGFWDPIFFNDSIMELCRDGKTGLDPFRTLNDEGEPLKVHVKAYRNFHELLLKLDKDEMLTGYTKATVGYLAVKMYFDNKEKAKKQNDILWVTAQWFDQASEDIFRWRRAEVSNVWSQWRDDLGDRETELRRAREEHEQGDPGQLEKSLVAAREEMRVVLGRMLEEKRRVAAYRAGQSTSE</sequence>